<dbReference type="OrthoDB" id="25571at2759"/>
<dbReference type="GO" id="GO:0006289">
    <property type="term" value="P:nucleotide-excision repair"/>
    <property type="evidence" value="ECO:0007669"/>
    <property type="project" value="TreeGrafter"/>
</dbReference>
<dbReference type="CDD" id="cd04478">
    <property type="entry name" value="RPA2_DBD_D"/>
    <property type="match status" value="1"/>
</dbReference>
<name>A0A370TA32_9HELO</name>
<comment type="similarity">
    <text evidence="2">Belongs to the replication factor A protein 2 family.</text>
</comment>
<accession>A0A370TA32</accession>
<keyword evidence="12" id="KW-1185">Reference proteome</keyword>
<dbReference type="PIRSF" id="PIRSF036949">
    <property type="entry name" value="RPA32"/>
    <property type="match status" value="1"/>
</dbReference>
<dbReference type="GO" id="GO:0000781">
    <property type="term" value="C:chromosome, telomeric region"/>
    <property type="evidence" value="ECO:0007669"/>
    <property type="project" value="TreeGrafter"/>
</dbReference>
<evidence type="ECO:0000259" key="9">
    <source>
        <dbReference type="Pfam" id="PF01336"/>
    </source>
</evidence>
<evidence type="ECO:0000313" key="12">
    <source>
        <dbReference type="Proteomes" id="UP000254866"/>
    </source>
</evidence>
<dbReference type="STRING" id="2656787.A0A370TA32"/>
<dbReference type="RefSeq" id="XP_031865053.1">
    <property type="nucleotide sequence ID" value="XM_032018645.1"/>
</dbReference>
<sequence>MANYGYQGAYSTTNYGAQAGAQEGGGFMSGSQQGSQENSSKTYGQESLRPVTIKQIIDAQQPHPEAEFKIDGSDLTQISFIGQINSVTKRATNILYKLDDGTGLIEVMQWVNSDVDPDTVQPTAKEGEYLRIFGRLRSFNNKRSVTAHMIRPITDFNEVSYHLLEATAIHLYFVRGPPDSINDGGVKADPGTGMFVDSYDGAANGAMGASAKKLPAKMSAGAKTVFGLLQSAPQSNEGLHVHSIAAQLSMTSNDVFKAGDELLGEGLIYTTVDDETWAVLEY</sequence>
<proteinExistence type="inferred from homology"/>
<dbReference type="InterPro" id="IPR014892">
    <property type="entry name" value="RPA_C"/>
</dbReference>
<protein>
    <submittedName>
        <fullName evidence="11">Putative replication protein A 32 kDa subunit</fullName>
    </submittedName>
</protein>
<keyword evidence="6" id="KW-0234">DNA repair</keyword>
<comment type="subcellular location">
    <subcellularLocation>
        <location evidence="1">Nucleus</location>
    </subcellularLocation>
</comment>
<dbReference type="InterPro" id="IPR014646">
    <property type="entry name" value="Rfa2/RPA32"/>
</dbReference>
<dbReference type="InterPro" id="IPR012340">
    <property type="entry name" value="NA-bd_OB-fold"/>
</dbReference>
<dbReference type="Pfam" id="PF01336">
    <property type="entry name" value="tRNA_anti-codon"/>
    <property type="match status" value="1"/>
</dbReference>
<dbReference type="FunFam" id="1.10.10.10:FF:000168">
    <property type="entry name" value="Replication protein A 32 kDa subunit"/>
    <property type="match status" value="1"/>
</dbReference>
<dbReference type="Pfam" id="PF08784">
    <property type="entry name" value="RPA_C"/>
    <property type="match status" value="1"/>
</dbReference>
<dbReference type="PANTHER" id="PTHR13989:SF16">
    <property type="entry name" value="REPLICATION PROTEIN A2"/>
    <property type="match status" value="1"/>
</dbReference>
<dbReference type="InterPro" id="IPR004365">
    <property type="entry name" value="NA-bd_OB_tRNA"/>
</dbReference>
<dbReference type="SUPFAM" id="SSF50249">
    <property type="entry name" value="Nucleic acid-binding proteins"/>
    <property type="match status" value="1"/>
</dbReference>
<dbReference type="GO" id="GO:0035861">
    <property type="term" value="C:site of double-strand break"/>
    <property type="evidence" value="ECO:0007669"/>
    <property type="project" value="TreeGrafter"/>
</dbReference>
<dbReference type="Gene3D" id="2.40.50.140">
    <property type="entry name" value="Nucleic acid-binding proteins"/>
    <property type="match status" value="1"/>
</dbReference>
<evidence type="ECO:0000256" key="5">
    <source>
        <dbReference type="ARBA" id="ARBA00023125"/>
    </source>
</evidence>
<dbReference type="SUPFAM" id="SSF46785">
    <property type="entry name" value="Winged helix' DNA-binding domain"/>
    <property type="match status" value="1"/>
</dbReference>
<keyword evidence="3" id="KW-0235">DNA replication</keyword>
<keyword evidence="4" id="KW-0227">DNA damage</keyword>
<dbReference type="InterPro" id="IPR036390">
    <property type="entry name" value="WH_DNA-bd_sf"/>
</dbReference>
<dbReference type="FunFam" id="2.40.50.140:FF:000184">
    <property type="entry name" value="replication protein A 32 kDa subunit A-like"/>
    <property type="match status" value="1"/>
</dbReference>
<evidence type="ECO:0000256" key="3">
    <source>
        <dbReference type="ARBA" id="ARBA00022705"/>
    </source>
</evidence>
<dbReference type="GO" id="GO:0003697">
    <property type="term" value="F:single-stranded DNA binding"/>
    <property type="evidence" value="ECO:0007669"/>
    <property type="project" value="TreeGrafter"/>
</dbReference>
<dbReference type="GO" id="GO:0005662">
    <property type="term" value="C:DNA replication factor A complex"/>
    <property type="evidence" value="ECO:0007669"/>
    <property type="project" value="TreeGrafter"/>
</dbReference>
<evidence type="ECO:0000256" key="2">
    <source>
        <dbReference type="ARBA" id="ARBA00007815"/>
    </source>
</evidence>
<dbReference type="EMBL" id="NPIC01000014">
    <property type="protein sequence ID" value="RDL30677.1"/>
    <property type="molecule type" value="Genomic_DNA"/>
</dbReference>
<evidence type="ECO:0000256" key="7">
    <source>
        <dbReference type="ARBA" id="ARBA00023242"/>
    </source>
</evidence>
<comment type="caution">
    <text evidence="11">The sequence shown here is derived from an EMBL/GenBank/DDBJ whole genome shotgun (WGS) entry which is preliminary data.</text>
</comment>
<feature type="domain" description="OB" evidence="9">
    <location>
        <begin position="79"/>
        <end position="152"/>
    </location>
</feature>
<gene>
    <name evidence="11" type="ORF">BP5553_10022</name>
</gene>
<evidence type="ECO:0000256" key="4">
    <source>
        <dbReference type="ARBA" id="ARBA00022763"/>
    </source>
</evidence>
<evidence type="ECO:0000256" key="8">
    <source>
        <dbReference type="SAM" id="MobiDB-lite"/>
    </source>
</evidence>
<evidence type="ECO:0000256" key="6">
    <source>
        <dbReference type="ARBA" id="ARBA00023204"/>
    </source>
</evidence>
<feature type="domain" description="Replication protein A C-terminal" evidence="10">
    <location>
        <begin position="170"/>
        <end position="275"/>
    </location>
</feature>
<organism evidence="11 12">
    <name type="scientific">Venustampulla echinocandica</name>
    <dbReference type="NCBI Taxonomy" id="2656787"/>
    <lineage>
        <taxon>Eukaryota</taxon>
        <taxon>Fungi</taxon>
        <taxon>Dikarya</taxon>
        <taxon>Ascomycota</taxon>
        <taxon>Pezizomycotina</taxon>
        <taxon>Leotiomycetes</taxon>
        <taxon>Helotiales</taxon>
        <taxon>Pleuroascaceae</taxon>
        <taxon>Venustampulla</taxon>
    </lineage>
</organism>
<dbReference type="AlphaFoldDB" id="A0A370TA32"/>
<dbReference type="PANTHER" id="PTHR13989">
    <property type="entry name" value="REPLICATION PROTEIN A-RELATED"/>
    <property type="match status" value="1"/>
</dbReference>
<dbReference type="InterPro" id="IPR040260">
    <property type="entry name" value="RFA2-like"/>
</dbReference>
<reference evidence="11 12" key="1">
    <citation type="journal article" date="2018" name="IMA Fungus">
        <title>IMA Genome-F 9: Draft genome sequence of Annulohypoxylon stygium, Aspergillus mulundensis, Berkeleyomyces basicola (syn. Thielaviopsis basicola), Ceratocystis smalleyi, two Cercospora beticola strains, Coleophoma cylindrospora, Fusarium fracticaudum, Phialophora cf. hyalina, and Morchella septimelata.</title>
        <authorList>
            <person name="Wingfield B.D."/>
            <person name="Bills G.F."/>
            <person name="Dong Y."/>
            <person name="Huang W."/>
            <person name="Nel W.J."/>
            <person name="Swalarsk-Parry B.S."/>
            <person name="Vaghefi N."/>
            <person name="Wilken P.M."/>
            <person name="An Z."/>
            <person name="de Beer Z.W."/>
            <person name="De Vos L."/>
            <person name="Chen L."/>
            <person name="Duong T.A."/>
            <person name="Gao Y."/>
            <person name="Hammerbacher A."/>
            <person name="Kikkert J.R."/>
            <person name="Li Y."/>
            <person name="Li H."/>
            <person name="Li K."/>
            <person name="Li Q."/>
            <person name="Liu X."/>
            <person name="Ma X."/>
            <person name="Naidoo K."/>
            <person name="Pethybridge S.J."/>
            <person name="Sun J."/>
            <person name="Steenkamp E.T."/>
            <person name="van der Nest M.A."/>
            <person name="van Wyk S."/>
            <person name="Wingfield M.J."/>
            <person name="Xiong C."/>
            <person name="Yue Q."/>
            <person name="Zhang X."/>
        </authorList>
    </citation>
    <scope>NUCLEOTIDE SEQUENCE [LARGE SCALE GENOMIC DNA]</scope>
    <source>
        <strain evidence="11 12">BP 5553</strain>
    </source>
</reference>
<dbReference type="GO" id="GO:0000724">
    <property type="term" value="P:double-strand break repair via homologous recombination"/>
    <property type="evidence" value="ECO:0007669"/>
    <property type="project" value="TreeGrafter"/>
</dbReference>
<dbReference type="Proteomes" id="UP000254866">
    <property type="component" value="Unassembled WGS sequence"/>
</dbReference>
<dbReference type="GO" id="GO:0006260">
    <property type="term" value="P:DNA replication"/>
    <property type="evidence" value="ECO:0007669"/>
    <property type="project" value="UniProtKB-KW"/>
</dbReference>
<dbReference type="GeneID" id="43602871"/>
<evidence type="ECO:0000259" key="10">
    <source>
        <dbReference type="Pfam" id="PF08784"/>
    </source>
</evidence>
<feature type="region of interest" description="Disordered" evidence="8">
    <location>
        <begin position="26"/>
        <end position="45"/>
    </location>
</feature>
<dbReference type="InterPro" id="IPR036388">
    <property type="entry name" value="WH-like_DNA-bd_sf"/>
</dbReference>
<keyword evidence="7" id="KW-0539">Nucleus</keyword>
<keyword evidence="5" id="KW-0238">DNA-binding</keyword>
<dbReference type="Gene3D" id="1.10.10.10">
    <property type="entry name" value="Winged helix-like DNA-binding domain superfamily/Winged helix DNA-binding domain"/>
    <property type="match status" value="1"/>
</dbReference>
<evidence type="ECO:0000313" key="11">
    <source>
        <dbReference type="EMBL" id="RDL30677.1"/>
    </source>
</evidence>
<evidence type="ECO:0000256" key="1">
    <source>
        <dbReference type="ARBA" id="ARBA00004123"/>
    </source>
</evidence>